<evidence type="ECO:0000313" key="1">
    <source>
        <dbReference type="EMBL" id="KKQ02068.1"/>
    </source>
</evidence>
<sequence length="248" mass="29151">MITNNQGLLLCSRYSVAPNYFDYCGPDKNQNLIDHLQENIGDKEVQSILSEFDSLFLNLTLIAIENKIKDPFEKKVVEAYWVGNSLLNNVKNSDYVSLLKEKFNLAKKIGEKKYLKLQYKFLSHRVLPHHAFHVFNIFKRTGNDTSFHTLHTMDECRIGWGKIESRIKNKELRINTKPLIYVNNKLKLGNPIIKIIREDYRGKSFLTKHRLGDWISFHWGFACDILSDRQTKNLEFYTQKAIDFYNQP</sequence>
<evidence type="ECO:0000313" key="2">
    <source>
        <dbReference type="Proteomes" id="UP000034344"/>
    </source>
</evidence>
<name>A0A0G0E5A1_9BACT</name>
<dbReference type="InterPro" id="IPR045660">
    <property type="entry name" value="DUF6390"/>
</dbReference>
<protein>
    <submittedName>
        <fullName evidence="1">Uncharacterized protein</fullName>
    </submittedName>
</protein>
<dbReference type="STRING" id="1618480.US11_C0001G0027"/>
<dbReference type="Proteomes" id="UP000034344">
    <property type="component" value="Unassembled WGS sequence"/>
</dbReference>
<comment type="caution">
    <text evidence="1">The sequence shown here is derived from an EMBL/GenBank/DDBJ whole genome shotgun (WGS) entry which is preliminary data.</text>
</comment>
<accession>A0A0G0E5A1</accession>
<dbReference type="AlphaFoldDB" id="A0A0G0E5A1"/>
<gene>
    <name evidence="1" type="ORF">US11_C0001G0027</name>
</gene>
<reference evidence="1 2" key="1">
    <citation type="journal article" date="2015" name="Nature">
        <title>rRNA introns, odd ribosomes, and small enigmatic genomes across a large radiation of phyla.</title>
        <authorList>
            <person name="Brown C.T."/>
            <person name="Hug L.A."/>
            <person name="Thomas B.C."/>
            <person name="Sharon I."/>
            <person name="Castelle C.J."/>
            <person name="Singh A."/>
            <person name="Wilkins M.J."/>
            <person name="Williams K.H."/>
            <person name="Banfield J.F."/>
        </authorList>
    </citation>
    <scope>NUCLEOTIDE SEQUENCE [LARGE SCALE GENOMIC DNA]</scope>
</reference>
<proteinExistence type="predicted"/>
<dbReference type="Pfam" id="PF19927">
    <property type="entry name" value="DUF6390"/>
    <property type="match status" value="1"/>
</dbReference>
<organism evidence="1 2">
    <name type="scientific">Candidatus Roizmanbacteria bacterium GW2011_GWA2_36_23</name>
    <dbReference type="NCBI Taxonomy" id="1618480"/>
    <lineage>
        <taxon>Bacteria</taxon>
        <taxon>Candidatus Roizmaniibacteriota</taxon>
    </lineage>
</organism>
<dbReference type="EMBL" id="LBRS01000001">
    <property type="protein sequence ID" value="KKQ02068.1"/>
    <property type="molecule type" value="Genomic_DNA"/>
</dbReference>